<dbReference type="InterPro" id="IPR001818">
    <property type="entry name" value="Pept_M10_metallopeptidase"/>
</dbReference>
<dbReference type="SUPFAM" id="SSF55486">
    <property type="entry name" value="Metalloproteases ('zincins'), catalytic domain"/>
    <property type="match status" value="1"/>
</dbReference>
<reference evidence="7 8" key="2">
    <citation type="submission" date="2018-12" db="EMBL/GenBank/DDBJ databases">
        <title>Whole-genome sequences of fifteen clinical Streptococcus suis strains isolated from pigs between 2006 and 2018.</title>
        <authorList>
            <person name="Stevens M.J.A."/>
            <person name="Cernela N."/>
            <person name="Spoerry Serrano N."/>
            <person name="Schmitt S."/>
            <person name="Schrenzel J."/>
            <person name="Stephan R."/>
        </authorList>
    </citation>
    <scope>NUCLEOTIDE SEQUENCE [LARGE SCALE GENOMIC DNA]</scope>
    <source>
        <strain evidence="7 8">PP422</strain>
    </source>
</reference>
<proteinExistence type="predicted"/>
<evidence type="ECO:0000256" key="1">
    <source>
        <dbReference type="ARBA" id="ARBA00022670"/>
    </source>
</evidence>
<dbReference type="GO" id="GO:0031012">
    <property type="term" value="C:extracellular matrix"/>
    <property type="evidence" value="ECO:0007669"/>
    <property type="project" value="InterPro"/>
</dbReference>
<evidence type="ECO:0000256" key="3">
    <source>
        <dbReference type="ARBA" id="ARBA00022801"/>
    </source>
</evidence>
<keyword evidence="5" id="KW-0472">Membrane</keyword>
<evidence type="ECO:0000256" key="2">
    <source>
        <dbReference type="ARBA" id="ARBA00022723"/>
    </source>
</evidence>
<accession>A0A3R8S8H2</accession>
<reference evidence="7 8" key="1">
    <citation type="submission" date="2018-11" db="EMBL/GenBank/DDBJ databases">
        <authorList>
            <person name="Stevens M.J."/>
            <person name="Cernela N."/>
            <person name="Spoerry Serrano N."/>
            <person name="Schmitt S."/>
            <person name="Schrenzel J."/>
            <person name="Stephan R."/>
        </authorList>
    </citation>
    <scope>NUCLEOTIDE SEQUENCE [LARGE SCALE GENOMIC DNA]</scope>
    <source>
        <strain evidence="7 8">PP422</strain>
    </source>
</reference>
<evidence type="ECO:0000256" key="4">
    <source>
        <dbReference type="ARBA" id="ARBA00022833"/>
    </source>
</evidence>
<feature type="transmembrane region" description="Helical" evidence="5">
    <location>
        <begin position="21"/>
        <end position="43"/>
    </location>
</feature>
<feature type="domain" description="Peptidase metallopeptidase" evidence="6">
    <location>
        <begin position="90"/>
        <end position="238"/>
    </location>
</feature>
<keyword evidence="7" id="KW-0482">Metalloprotease</keyword>
<sequence length="239" mass="26712">MKLIKSVLGFFLRILTWLVSLIWNFIWSTVLITALALALLFVFQRENAYQTLDRVLQEAELIVKGQSPVKLQEGVDTIKHLATDTVNTGDHGRWESNRATVYIESQEPILHQAYVQAIANWNQTGAFTFELVDSPEAADIIATDVNDSTTQAAGEANSTTNLLTNFYTSVTVKLNRYYLLNPQYGYEFDRILHTAEHELGHALGLGHEDGRASVMESAGSYTGIQQEDVDAVIQLYANN</sequence>
<gene>
    <name evidence="7" type="ORF">EI998_06900</name>
</gene>
<protein>
    <submittedName>
        <fullName evidence="7">Matrixin family metalloprotease</fullName>
    </submittedName>
</protein>
<keyword evidence="5" id="KW-0812">Transmembrane</keyword>
<organism evidence="7 8">
    <name type="scientific">Streptococcus suis</name>
    <dbReference type="NCBI Taxonomy" id="1307"/>
    <lineage>
        <taxon>Bacteria</taxon>
        <taxon>Bacillati</taxon>
        <taxon>Bacillota</taxon>
        <taxon>Bacilli</taxon>
        <taxon>Lactobacillales</taxon>
        <taxon>Streptococcaceae</taxon>
        <taxon>Streptococcus</taxon>
    </lineage>
</organism>
<dbReference type="GO" id="GO:0006508">
    <property type="term" value="P:proteolysis"/>
    <property type="evidence" value="ECO:0007669"/>
    <property type="project" value="UniProtKB-KW"/>
</dbReference>
<dbReference type="CDD" id="cd04268">
    <property type="entry name" value="ZnMc_MMP_like"/>
    <property type="match status" value="1"/>
</dbReference>
<comment type="caution">
    <text evidence="7">The sequence shown here is derived from an EMBL/GenBank/DDBJ whole genome shotgun (WGS) entry which is preliminary data.</text>
</comment>
<keyword evidence="3" id="KW-0378">Hydrolase</keyword>
<dbReference type="InterPro" id="IPR006026">
    <property type="entry name" value="Peptidase_Metallo"/>
</dbReference>
<dbReference type="SMART" id="SM00235">
    <property type="entry name" value="ZnMc"/>
    <property type="match status" value="1"/>
</dbReference>
<keyword evidence="5" id="KW-1133">Transmembrane helix</keyword>
<dbReference type="InterPro" id="IPR024079">
    <property type="entry name" value="MetalloPept_cat_dom_sf"/>
</dbReference>
<keyword evidence="4" id="KW-0862">Zinc</keyword>
<dbReference type="GO" id="GO:0008270">
    <property type="term" value="F:zinc ion binding"/>
    <property type="evidence" value="ECO:0007669"/>
    <property type="project" value="InterPro"/>
</dbReference>
<keyword evidence="2" id="KW-0479">Metal-binding</keyword>
<evidence type="ECO:0000313" key="8">
    <source>
        <dbReference type="Proteomes" id="UP000274117"/>
    </source>
</evidence>
<dbReference type="AlphaFoldDB" id="A0A3R8S8H2"/>
<name>A0A3R8S8H2_STRSU</name>
<dbReference type="EMBL" id="RSDO01000011">
    <property type="protein sequence ID" value="RRR52223.1"/>
    <property type="molecule type" value="Genomic_DNA"/>
</dbReference>
<keyword evidence="1 7" id="KW-0645">Protease</keyword>
<dbReference type="Pfam" id="PF00413">
    <property type="entry name" value="Peptidase_M10"/>
    <property type="match status" value="1"/>
</dbReference>
<dbReference type="GO" id="GO:0004222">
    <property type="term" value="F:metalloendopeptidase activity"/>
    <property type="evidence" value="ECO:0007669"/>
    <property type="project" value="InterPro"/>
</dbReference>
<evidence type="ECO:0000256" key="5">
    <source>
        <dbReference type="SAM" id="Phobius"/>
    </source>
</evidence>
<dbReference type="Proteomes" id="UP000274117">
    <property type="component" value="Unassembled WGS sequence"/>
</dbReference>
<evidence type="ECO:0000313" key="7">
    <source>
        <dbReference type="EMBL" id="RRR52223.1"/>
    </source>
</evidence>
<evidence type="ECO:0000259" key="6">
    <source>
        <dbReference type="SMART" id="SM00235"/>
    </source>
</evidence>
<dbReference type="Gene3D" id="3.40.390.10">
    <property type="entry name" value="Collagenase (Catalytic Domain)"/>
    <property type="match status" value="1"/>
</dbReference>